<gene>
    <name evidence="2" type="ORF">M8C21_026535</name>
</gene>
<evidence type="ECO:0000313" key="2">
    <source>
        <dbReference type="EMBL" id="KAI7739753.1"/>
    </source>
</evidence>
<dbReference type="Gene3D" id="3.30.70.80">
    <property type="entry name" value="Peptidase S8 propeptide/proteinase inhibitor I9"/>
    <property type="match status" value="1"/>
</dbReference>
<reference evidence="2" key="1">
    <citation type="submission" date="2022-06" db="EMBL/GenBank/DDBJ databases">
        <title>Uncovering the hologenomic basis of an extraordinary plant invasion.</title>
        <authorList>
            <person name="Bieker V.C."/>
            <person name="Martin M.D."/>
            <person name="Gilbert T."/>
            <person name="Hodgins K."/>
            <person name="Battlay P."/>
            <person name="Petersen B."/>
            <person name="Wilson J."/>
        </authorList>
    </citation>
    <scope>NUCLEOTIDE SEQUENCE</scope>
    <source>
        <strain evidence="2">AA19_3_7</strain>
        <tissue evidence="2">Leaf</tissue>
    </source>
</reference>
<sequence length="122" mass="13835">MKMMMVERMFTVIILFGFYVVGKSEIYIVTIEGEPVTSYRGGVSGFEATAVESDEKLDVTSDSVSSYSQHLELKHDTLLETLFDQGTYTKLYSYKHLINGFAVDISPEQVKPLIFLIFLPTF</sequence>
<protein>
    <recommendedName>
        <fullName evidence="1">Inhibitor I9 domain-containing protein</fullName>
    </recommendedName>
</protein>
<name>A0AAD5GH64_AMBAR</name>
<keyword evidence="3" id="KW-1185">Reference proteome</keyword>
<dbReference type="InterPro" id="IPR010259">
    <property type="entry name" value="S8pro/Inhibitor_I9"/>
</dbReference>
<feature type="domain" description="Inhibitor I9" evidence="1">
    <location>
        <begin position="27"/>
        <end position="112"/>
    </location>
</feature>
<dbReference type="EMBL" id="JAMZMK010008573">
    <property type="protein sequence ID" value="KAI7739753.1"/>
    <property type="molecule type" value="Genomic_DNA"/>
</dbReference>
<dbReference type="Proteomes" id="UP001206925">
    <property type="component" value="Unassembled WGS sequence"/>
</dbReference>
<dbReference type="AlphaFoldDB" id="A0AAD5GH64"/>
<evidence type="ECO:0000313" key="3">
    <source>
        <dbReference type="Proteomes" id="UP001206925"/>
    </source>
</evidence>
<evidence type="ECO:0000259" key="1">
    <source>
        <dbReference type="Pfam" id="PF05922"/>
    </source>
</evidence>
<dbReference type="Pfam" id="PF05922">
    <property type="entry name" value="Inhibitor_I9"/>
    <property type="match status" value="1"/>
</dbReference>
<accession>A0AAD5GH64</accession>
<dbReference type="InterPro" id="IPR037045">
    <property type="entry name" value="S8pro/Inhibitor_I9_sf"/>
</dbReference>
<proteinExistence type="predicted"/>
<comment type="caution">
    <text evidence="2">The sequence shown here is derived from an EMBL/GenBank/DDBJ whole genome shotgun (WGS) entry which is preliminary data.</text>
</comment>
<organism evidence="2 3">
    <name type="scientific">Ambrosia artemisiifolia</name>
    <name type="common">Common ragweed</name>
    <dbReference type="NCBI Taxonomy" id="4212"/>
    <lineage>
        <taxon>Eukaryota</taxon>
        <taxon>Viridiplantae</taxon>
        <taxon>Streptophyta</taxon>
        <taxon>Embryophyta</taxon>
        <taxon>Tracheophyta</taxon>
        <taxon>Spermatophyta</taxon>
        <taxon>Magnoliopsida</taxon>
        <taxon>eudicotyledons</taxon>
        <taxon>Gunneridae</taxon>
        <taxon>Pentapetalae</taxon>
        <taxon>asterids</taxon>
        <taxon>campanulids</taxon>
        <taxon>Asterales</taxon>
        <taxon>Asteraceae</taxon>
        <taxon>Asteroideae</taxon>
        <taxon>Heliantheae alliance</taxon>
        <taxon>Heliantheae</taxon>
        <taxon>Ambrosia</taxon>
    </lineage>
</organism>